<reference evidence="1" key="1">
    <citation type="journal article" date="2020" name="Nature">
        <title>Giant virus diversity and host interactions through global metagenomics.</title>
        <authorList>
            <person name="Schulz F."/>
            <person name="Roux S."/>
            <person name="Paez-Espino D."/>
            <person name="Jungbluth S."/>
            <person name="Walsh D.A."/>
            <person name="Denef V.J."/>
            <person name="McMahon K.D."/>
            <person name="Konstantinidis K.T."/>
            <person name="Eloe-Fadrosh E.A."/>
            <person name="Kyrpides N.C."/>
            <person name="Woyke T."/>
        </authorList>
    </citation>
    <scope>NUCLEOTIDE SEQUENCE</scope>
    <source>
        <strain evidence="1">GVMAG-S-ERX555965-48</strain>
    </source>
</reference>
<name>A0A6C0AVY5_9ZZZZ</name>
<protein>
    <submittedName>
        <fullName evidence="1">Uncharacterized protein</fullName>
    </submittedName>
</protein>
<sequence>MSDTIEINNMQFSSKNLEYNSFNQLNKIHNLNKKQYSDYTLFGYKKDTLTDDLLDYRSLIFYKNKLLGYCPPKSISYELFKTTYNNNSENIKLELFVEGTMIMLYYNSDTEEWETSTRGNIGANTSFFQNKSKKTFRNMFDESCNMSFLDINKLNKDLCYIFVMNHPDNRIVTKCDIPELYLVKVYKITNNEDETFNVEVLNDLSTIKHTIINTLIKYPDDYMNSINMDINKCIDVNNNINYMLIESFVTMLHYNYMGIVIYDTRRDIRTKLRNQKYEYVRKLRGNQPKLDYRYLELKKNKNINKYLQYFPEHKENFDEYWNKTKDFTVDLYQYYVDTHITKKKQMDTVPKEFKPHIYNLHQYYLQDLRPNKYTLQKTHVISYVNNLPEAMLLHALNYKKNNLKLSLEIPDIIDNISNNVPAVPRVRSKDYSNENINTDIC</sequence>
<proteinExistence type="predicted"/>
<dbReference type="EMBL" id="MN738771">
    <property type="protein sequence ID" value="QHS83984.1"/>
    <property type="molecule type" value="Genomic_DNA"/>
</dbReference>
<accession>A0A6C0AVY5</accession>
<dbReference type="AlphaFoldDB" id="A0A6C0AVY5"/>
<evidence type="ECO:0000313" key="1">
    <source>
        <dbReference type="EMBL" id="QHS83984.1"/>
    </source>
</evidence>
<organism evidence="1">
    <name type="scientific">viral metagenome</name>
    <dbReference type="NCBI Taxonomy" id="1070528"/>
    <lineage>
        <taxon>unclassified sequences</taxon>
        <taxon>metagenomes</taxon>
        <taxon>organismal metagenomes</taxon>
    </lineage>
</organism>